<sequence>MKTGLDANPLLAVPQSPETQHALKDRQALKKSCQDFEAIFIQSLFKAMRKTVPDNGLFPRDSSSRMYQDMIDQEIATNIARKQSIGLADQMYRQMEKKLPPEK</sequence>
<name>A0A7U3YN16_DESPD</name>
<dbReference type="Pfam" id="PF10135">
    <property type="entry name" value="Rod-binding"/>
    <property type="match status" value="1"/>
</dbReference>
<evidence type="ECO:0000313" key="2">
    <source>
        <dbReference type="EMBL" id="ADW18394.1"/>
    </source>
</evidence>
<gene>
    <name evidence="2" type="ordered locus">Despr_2250</name>
</gene>
<proteinExistence type="predicted"/>
<keyword evidence="3" id="KW-1185">Reference proteome</keyword>
<dbReference type="KEGG" id="dpr:Despr_2250"/>
<reference evidence="2 3" key="1">
    <citation type="journal article" date="2011" name="Stand. Genomic Sci.">
        <title>Complete genome sequence of Desulfobulbus propionicus type strain (1pr3).</title>
        <authorList>
            <person name="Pagani I."/>
            <person name="Lapidus A."/>
            <person name="Nolan M."/>
            <person name="Lucas S."/>
            <person name="Hammon N."/>
            <person name="Deshpande S."/>
            <person name="Cheng J.F."/>
            <person name="Chertkov O."/>
            <person name="Davenport K."/>
            <person name="Tapia R."/>
            <person name="Han C."/>
            <person name="Goodwin L."/>
            <person name="Pitluck S."/>
            <person name="Liolios K."/>
            <person name="Mavromatis K."/>
            <person name="Ivanova N."/>
            <person name="Mikhailova N."/>
            <person name="Pati A."/>
            <person name="Chen A."/>
            <person name="Palaniappan K."/>
            <person name="Land M."/>
            <person name="Hauser L."/>
            <person name="Chang Y.J."/>
            <person name="Jeffries C.D."/>
            <person name="Detter J.C."/>
            <person name="Brambilla E."/>
            <person name="Kannan K.P."/>
            <person name="Djao O.D."/>
            <person name="Rohde M."/>
            <person name="Pukall R."/>
            <person name="Spring S."/>
            <person name="Goker M."/>
            <person name="Sikorski J."/>
            <person name="Woyke T."/>
            <person name="Bristow J."/>
            <person name="Eisen J.A."/>
            <person name="Markowitz V."/>
            <person name="Hugenholtz P."/>
            <person name="Kyrpides N.C."/>
            <person name="Klenk H.P."/>
        </authorList>
    </citation>
    <scope>NUCLEOTIDE SEQUENCE [LARGE SCALE GENOMIC DNA]</scope>
    <source>
        <strain evidence="3">ATCC 33891 / DSM 2032 / 1pr3</strain>
    </source>
</reference>
<evidence type="ECO:0000313" key="3">
    <source>
        <dbReference type="Proteomes" id="UP000006365"/>
    </source>
</evidence>
<protein>
    <submittedName>
        <fullName evidence="2">Flagellar protein FlgJ</fullName>
    </submittedName>
</protein>
<dbReference type="RefSeq" id="WP_015724932.1">
    <property type="nucleotide sequence ID" value="NC_014972.1"/>
</dbReference>
<keyword evidence="2" id="KW-0282">Flagellum</keyword>
<dbReference type="InterPro" id="IPR019301">
    <property type="entry name" value="Flagellar_prot_FlgJ_N"/>
</dbReference>
<dbReference type="EMBL" id="CP002364">
    <property type="protein sequence ID" value="ADW18394.1"/>
    <property type="molecule type" value="Genomic_DNA"/>
</dbReference>
<keyword evidence="2" id="KW-0966">Cell projection</keyword>
<feature type="domain" description="Flagellar protein FlgJ N-terminal" evidence="1">
    <location>
        <begin position="46"/>
        <end position="94"/>
    </location>
</feature>
<accession>A0A7U3YN16</accession>
<dbReference type="AlphaFoldDB" id="A0A7U3YN16"/>
<keyword evidence="2" id="KW-0969">Cilium</keyword>
<organism evidence="2 3">
    <name type="scientific">Desulfobulbus propionicus (strain ATCC 33891 / DSM 2032 / VKM B-1956 / 1pr3)</name>
    <dbReference type="NCBI Taxonomy" id="577650"/>
    <lineage>
        <taxon>Bacteria</taxon>
        <taxon>Pseudomonadati</taxon>
        <taxon>Thermodesulfobacteriota</taxon>
        <taxon>Desulfobulbia</taxon>
        <taxon>Desulfobulbales</taxon>
        <taxon>Desulfobulbaceae</taxon>
        <taxon>Desulfobulbus</taxon>
    </lineage>
</organism>
<dbReference type="Proteomes" id="UP000006365">
    <property type="component" value="Chromosome"/>
</dbReference>
<evidence type="ECO:0000259" key="1">
    <source>
        <dbReference type="Pfam" id="PF10135"/>
    </source>
</evidence>